<proteinExistence type="predicted"/>
<dbReference type="Proteomes" id="UP001165136">
    <property type="component" value="Unassembled WGS sequence"/>
</dbReference>
<organism evidence="2 3">
    <name type="scientific">Amycolatopsis taiwanensis</name>
    <dbReference type="NCBI Taxonomy" id="342230"/>
    <lineage>
        <taxon>Bacteria</taxon>
        <taxon>Bacillati</taxon>
        <taxon>Actinomycetota</taxon>
        <taxon>Actinomycetes</taxon>
        <taxon>Pseudonocardiales</taxon>
        <taxon>Pseudonocardiaceae</taxon>
        <taxon>Amycolatopsis</taxon>
    </lineage>
</organism>
<gene>
    <name evidence="2" type="ORF">Atai01_25810</name>
</gene>
<dbReference type="PROSITE" id="PS50995">
    <property type="entry name" value="HTH_MARR_2"/>
    <property type="match status" value="1"/>
</dbReference>
<dbReference type="Pfam" id="PF01047">
    <property type="entry name" value="MarR"/>
    <property type="match status" value="1"/>
</dbReference>
<dbReference type="PANTHER" id="PTHR33164:SF106">
    <property type="entry name" value="TRANSCRIPTIONAL REGULATORY PROTEIN"/>
    <property type="match status" value="1"/>
</dbReference>
<dbReference type="GO" id="GO:0003700">
    <property type="term" value="F:DNA-binding transcription factor activity"/>
    <property type="evidence" value="ECO:0007669"/>
    <property type="project" value="InterPro"/>
</dbReference>
<dbReference type="InterPro" id="IPR000835">
    <property type="entry name" value="HTH_MarR-typ"/>
</dbReference>
<dbReference type="GO" id="GO:0006950">
    <property type="term" value="P:response to stress"/>
    <property type="evidence" value="ECO:0007669"/>
    <property type="project" value="TreeGrafter"/>
</dbReference>
<accession>A0A9W6VFY2</accession>
<comment type="caution">
    <text evidence="2">The sequence shown here is derived from an EMBL/GenBank/DDBJ whole genome shotgun (WGS) entry which is preliminary data.</text>
</comment>
<name>A0A9W6VFY2_9PSEU</name>
<dbReference type="InterPro" id="IPR036390">
    <property type="entry name" value="WH_DNA-bd_sf"/>
</dbReference>
<dbReference type="SUPFAM" id="SSF46785">
    <property type="entry name" value="Winged helix' DNA-binding domain"/>
    <property type="match status" value="1"/>
</dbReference>
<evidence type="ECO:0000313" key="3">
    <source>
        <dbReference type="Proteomes" id="UP001165136"/>
    </source>
</evidence>
<evidence type="ECO:0000313" key="2">
    <source>
        <dbReference type="EMBL" id="GLY65962.1"/>
    </source>
</evidence>
<protein>
    <recommendedName>
        <fullName evidence="1">HTH marR-type domain-containing protein</fullName>
    </recommendedName>
</protein>
<dbReference type="EMBL" id="BSTI01000005">
    <property type="protein sequence ID" value="GLY65962.1"/>
    <property type="molecule type" value="Genomic_DNA"/>
</dbReference>
<reference evidence="2" key="1">
    <citation type="submission" date="2023-03" db="EMBL/GenBank/DDBJ databases">
        <title>Amycolatopsis taiwanensis NBRC 103393.</title>
        <authorList>
            <person name="Ichikawa N."/>
            <person name="Sato H."/>
            <person name="Tonouchi N."/>
        </authorList>
    </citation>
    <scope>NUCLEOTIDE SEQUENCE</scope>
    <source>
        <strain evidence="2">NBRC 103393</strain>
    </source>
</reference>
<dbReference type="RefSeq" id="WP_285486932.1">
    <property type="nucleotide sequence ID" value="NZ_BSTI01000005.1"/>
</dbReference>
<keyword evidence="3" id="KW-1185">Reference proteome</keyword>
<dbReference type="AlphaFoldDB" id="A0A9W6VFY2"/>
<dbReference type="PANTHER" id="PTHR33164">
    <property type="entry name" value="TRANSCRIPTIONAL REGULATOR, MARR FAMILY"/>
    <property type="match status" value="1"/>
</dbReference>
<dbReference type="InterPro" id="IPR036388">
    <property type="entry name" value="WH-like_DNA-bd_sf"/>
</dbReference>
<dbReference type="InterPro" id="IPR039422">
    <property type="entry name" value="MarR/SlyA-like"/>
</dbReference>
<dbReference type="Gene3D" id="1.10.10.10">
    <property type="entry name" value="Winged helix-like DNA-binding domain superfamily/Winged helix DNA-binding domain"/>
    <property type="match status" value="1"/>
</dbReference>
<sequence length="167" mass="18046">MAGKQAAAAAQRILAAMPDWGHAIAQLNAVVAERMGVTLSDLDCLDALNKHGPATASTLARFVDLTSGSVSRMIDRLDAAGCIKRVQDPHDRRKVLIEPTADGLERVRSYYAGLAACTLDDLAEFTEAELAVVQRFIDKARESTNAELTRLRNASSIRPGNRKDSAR</sequence>
<dbReference type="SMART" id="SM00347">
    <property type="entry name" value="HTH_MARR"/>
    <property type="match status" value="1"/>
</dbReference>
<feature type="domain" description="HTH marR-type" evidence="1">
    <location>
        <begin position="1"/>
        <end position="142"/>
    </location>
</feature>
<evidence type="ECO:0000259" key="1">
    <source>
        <dbReference type="PROSITE" id="PS50995"/>
    </source>
</evidence>